<organism evidence="1 2">
    <name type="scientific">Thermococcus barophilus</name>
    <dbReference type="NCBI Taxonomy" id="55802"/>
    <lineage>
        <taxon>Archaea</taxon>
        <taxon>Methanobacteriati</taxon>
        <taxon>Methanobacteriota</taxon>
        <taxon>Thermococci</taxon>
        <taxon>Thermococcales</taxon>
        <taxon>Thermococcaceae</taxon>
        <taxon>Thermococcus</taxon>
    </lineage>
</organism>
<protein>
    <submittedName>
        <fullName evidence="1">Uncharacterized protein</fullName>
    </submittedName>
</protein>
<dbReference type="GeneID" id="26137159"/>
<accession>A0A0S1XDJ3</accession>
<proteinExistence type="predicted"/>
<evidence type="ECO:0000313" key="2">
    <source>
        <dbReference type="Proteomes" id="UP000066042"/>
    </source>
</evidence>
<evidence type="ECO:0000313" key="1">
    <source>
        <dbReference type="EMBL" id="ALM75830.1"/>
    </source>
</evidence>
<dbReference type="STRING" id="55802.TBCH5v1_1925"/>
<reference evidence="1 2" key="1">
    <citation type="journal article" date="2016" name="Genome Announc.">
        <title>Complete genome sequence of the hyperthermophilic and piezophilic archaeon Thermococcus barophilus Ch5, capable of growth at the expense of hydrogenogenesis from carbon monoxide and formate.</title>
        <authorList>
            <person name="Oger P."/>
            <person name="Sokolova T.G."/>
            <person name="Kozhevnikova D.A."/>
            <person name="Taranov E.A."/>
            <person name="Vannier P."/>
            <person name="Lee H.S."/>
            <person name="Kwon K.K."/>
            <person name="Kang S.G."/>
            <person name="Lee J.H."/>
            <person name="Bonch-Osmolovskaya E.A."/>
            <person name="Lebedinsky A.V."/>
        </authorList>
    </citation>
    <scope>NUCLEOTIDE SEQUENCE [LARGE SCALE GENOMIC DNA]</scope>
    <source>
        <strain evidence="2">Ch5</strain>
    </source>
</reference>
<dbReference type="Proteomes" id="UP000066042">
    <property type="component" value="Chromosome"/>
</dbReference>
<dbReference type="RefSeq" id="WP_056934350.1">
    <property type="nucleotide sequence ID" value="NZ_CP013050.1"/>
</dbReference>
<dbReference type="EMBL" id="CP013050">
    <property type="protein sequence ID" value="ALM75830.1"/>
    <property type="molecule type" value="Genomic_DNA"/>
</dbReference>
<name>A0A0S1XDJ3_THEBA</name>
<dbReference type="PATRIC" id="fig|55802.8.peg.1908"/>
<sequence>MEKSDDILSLYLDMLSSGFYIGNVRGSITAVTEEGEFPLISPVPTTTFDIFCSENSLILFGFWKHGEEAEYGYLKIPLSRIEMIGEIDDELILYVFSEKRTQDSIGFVRLNLYPEPIIKEKLLKMIEFGEE</sequence>
<dbReference type="AlphaFoldDB" id="A0A0S1XDJ3"/>
<gene>
    <name evidence="1" type="ORF">TBCH5v1_1925</name>
</gene>